<gene>
    <name evidence="4" type="ORF">O6P43_013392</name>
</gene>
<keyword evidence="1 2" id="KW-0694">RNA-binding</keyword>
<dbReference type="GO" id="GO:0003723">
    <property type="term" value="F:RNA binding"/>
    <property type="evidence" value="ECO:0007669"/>
    <property type="project" value="UniProtKB-UniRule"/>
</dbReference>
<proteinExistence type="predicted"/>
<dbReference type="PANTHER" id="PTHR48027">
    <property type="entry name" value="HETEROGENEOUS NUCLEAR RIBONUCLEOPROTEIN 87F-RELATED"/>
    <property type="match status" value="1"/>
</dbReference>
<dbReference type="Gene3D" id="3.30.70.330">
    <property type="match status" value="1"/>
</dbReference>
<dbReference type="InterPro" id="IPR052462">
    <property type="entry name" value="SLIRP/GR-RBP-like"/>
</dbReference>
<accession>A0AAD7PVJ0</accession>
<evidence type="ECO:0000256" key="2">
    <source>
        <dbReference type="PROSITE-ProRule" id="PRU00176"/>
    </source>
</evidence>
<evidence type="ECO:0000256" key="1">
    <source>
        <dbReference type="ARBA" id="ARBA00022884"/>
    </source>
</evidence>
<evidence type="ECO:0000259" key="3">
    <source>
        <dbReference type="PROSITE" id="PS50102"/>
    </source>
</evidence>
<organism evidence="4 5">
    <name type="scientific">Quillaja saponaria</name>
    <name type="common">Soap bark tree</name>
    <dbReference type="NCBI Taxonomy" id="32244"/>
    <lineage>
        <taxon>Eukaryota</taxon>
        <taxon>Viridiplantae</taxon>
        <taxon>Streptophyta</taxon>
        <taxon>Embryophyta</taxon>
        <taxon>Tracheophyta</taxon>
        <taxon>Spermatophyta</taxon>
        <taxon>Magnoliopsida</taxon>
        <taxon>eudicotyledons</taxon>
        <taxon>Gunneridae</taxon>
        <taxon>Pentapetalae</taxon>
        <taxon>rosids</taxon>
        <taxon>fabids</taxon>
        <taxon>Fabales</taxon>
        <taxon>Quillajaceae</taxon>
        <taxon>Quillaja</taxon>
    </lineage>
</organism>
<reference evidence="4" key="1">
    <citation type="journal article" date="2023" name="Science">
        <title>Elucidation of the pathway for biosynthesis of saponin adjuvants from the soapbark tree.</title>
        <authorList>
            <person name="Reed J."/>
            <person name="Orme A."/>
            <person name="El-Demerdash A."/>
            <person name="Owen C."/>
            <person name="Martin L.B.B."/>
            <person name="Misra R.C."/>
            <person name="Kikuchi S."/>
            <person name="Rejzek M."/>
            <person name="Martin A.C."/>
            <person name="Harkess A."/>
            <person name="Leebens-Mack J."/>
            <person name="Louveau T."/>
            <person name="Stephenson M.J."/>
            <person name="Osbourn A."/>
        </authorList>
    </citation>
    <scope>NUCLEOTIDE SEQUENCE</scope>
    <source>
        <strain evidence="4">S10</strain>
    </source>
</reference>
<keyword evidence="5" id="KW-1185">Reference proteome</keyword>
<protein>
    <submittedName>
        <fullName evidence="4">RNA binding protein</fullName>
    </submittedName>
</protein>
<comment type="caution">
    <text evidence="4">The sequence shown here is derived from an EMBL/GenBank/DDBJ whole genome shotgun (WGS) entry which is preliminary data.</text>
</comment>
<dbReference type="Pfam" id="PF00076">
    <property type="entry name" value="RRM_1"/>
    <property type="match status" value="1"/>
</dbReference>
<dbReference type="InterPro" id="IPR000504">
    <property type="entry name" value="RRM_dom"/>
</dbReference>
<dbReference type="KEGG" id="qsa:O6P43_013392"/>
<dbReference type="AlphaFoldDB" id="A0AAD7PVJ0"/>
<dbReference type="InterPro" id="IPR012677">
    <property type="entry name" value="Nucleotide-bd_a/b_plait_sf"/>
</dbReference>
<feature type="domain" description="RRM" evidence="3">
    <location>
        <begin position="52"/>
        <end position="130"/>
    </location>
</feature>
<dbReference type="EMBL" id="JARAOO010000005">
    <property type="protein sequence ID" value="KAJ7969418.1"/>
    <property type="molecule type" value="Genomic_DNA"/>
</dbReference>
<name>A0AAD7PVJ0_QUISA</name>
<dbReference type="InterPro" id="IPR035979">
    <property type="entry name" value="RBD_domain_sf"/>
</dbReference>
<sequence length="161" mass="18125">MQASVTMWATMVSFPCHGNPQAIFRRTRKRFTNHKSSSVKLRASLFDYPLASRIIVKNLPYSTSETSLQKVFSNFGEVAEVKVVKDAATKKSKGYAFIQYISQEDAMLALETMDQKNLDGRMICVDIAKPGKEAFGGTPRTSGPPKKWHLAEHEEVADCWY</sequence>
<dbReference type="SUPFAM" id="SSF54928">
    <property type="entry name" value="RNA-binding domain, RBD"/>
    <property type="match status" value="1"/>
</dbReference>
<dbReference type="Proteomes" id="UP001163823">
    <property type="component" value="Chromosome 5"/>
</dbReference>
<dbReference type="PROSITE" id="PS50102">
    <property type="entry name" value="RRM"/>
    <property type="match status" value="1"/>
</dbReference>
<dbReference type="SMART" id="SM00360">
    <property type="entry name" value="RRM"/>
    <property type="match status" value="1"/>
</dbReference>
<evidence type="ECO:0000313" key="4">
    <source>
        <dbReference type="EMBL" id="KAJ7969418.1"/>
    </source>
</evidence>
<evidence type="ECO:0000313" key="5">
    <source>
        <dbReference type="Proteomes" id="UP001163823"/>
    </source>
</evidence>